<dbReference type="AlphaFoldDB" id="A0A6N6MC08"/>
<dbReference type="Pfam" id="PF13366">
    <property type="entry name" value="PDDEXK_3"/>
    <property type="match status" value="1"/>
</dbReference>
<organism evidence="1 2">
    <name type="scientific">Salibacter halophilus</name>
    <dbReference type="NCBI Taxonomy" id="1803916"/>
    <lineage>
        <taxon>Bacteria</taxon>
        <taxon>Pseudomonadati</taxon>
        <taxon>Bacteroidota</taxon>
        <taxon>Flavobacteriia</taxon>
        <taxon>Flavobacteriales</taxon>
        <taxon>Salibacteraceae</taxon>
        <taxon>Salibacter</taxon>
    </lineage>
</organism>
<reference evidence="1 2" key="1">
    <citation type="submission" date="2019-09" db="EMBL/GenBank/DDBJ databases">
        <title>Genomes of Cryomorphaceae.</title>
        <authorList>
            <person name="Bowman J.P."/>
        </authorList>
    </citation>
    <scope>NUCLEOTIDE SEQUENCE [LARGE SCALE GENOMIC DNA]</scope>
    <source>
        <strain evidence="1 2">KCTC 52047</strain>
    </source>
</reference>
<dbReference type="EMBL" id="WACR01000001">
    <property type="protein sequence ID" value="KAB1066087.1"/>
    <property type="molecule type" value="Genomic_DNA"/>
</dbReference>
<dbReference type="NCBIfam" id="TIGR04256">
    <property type="entry name" value="GxxExxY"/>
    <property type="match status" value="1"/>
</dbReference>
<keyword evidence="2" id="KW-1185">Reference proteome</keyword>
<evidence type="ECO:0000313" key="2">
    <source>
        <dbReference type="Proteomes" id="UP000435357"/>
    </source>
</evidence>
<dbReference type="OrthoDB" id="1119698at2"/>
<evidence type="ECO:0000313" key="1">
    <source>
        <dbReference type="EMBL" id="KAB1066087.1"/>
    </source>
</evidence>
<dbReference type="RefSeq" id="WP_151166075.1">
    <property type="nucleotide sequence ID" value="NZ_WACR01000001.1"/>
</dbReference>
<proteinExistence type="predicted"/>
<gene>
    <name evidence="1" type="ORF">F3059_01050</name>
</gene>
<name>A0A6N6MC08_9FLAO</name>
<dbReference type="InterPro" id="IPR026350">
    <property type="entry name" value="GxxExxY"/>
</dbReference>
<comment type="caution">
    <text evidence="1">The sequence shown here is derived from an EMBL/GenBank/DDBJ whole genome shotgun (WGS) entry which is preliminary data.</text>
</comment>
<sequence>MNYRNLSEQEETIGRAIVNASFTVHKSLGPGLLEKVYEVCLSHELRKKGFGVKRQVSLPIVYDGIEFKEGLKLDLLINNLVIVELKAVEIVNPVWESQIISHLKLTDLNLGYLINFNVPLIKNRIRRYRN</sequence>
<protein>
    <submittedName>
        <fullName evidence="1">GxxExxY protein</fullName>
    </submittedName>
</protein>
<accession>A0A6N6MC08</accession>
<dbReference type="Proteomes" id="UP000435357">
    <property type="component" value="Unassembled WGS sequence"/>
</dbReference>